<dbReference type="Gene3D" id="1.10.8.640">
    <property type="entry name" value="Cytochrome C biogenesis protein"/>
    <property type="match status" value="1"/>
</dbReference>
<evidence type="ECO:0000256" key="6">
    <source>
        <dbReference type="ARBA" id="ARBA00023004"/>
    </source>
</evidence>
<keyword evidence="3" id="KW-0479">Metal-binding</keyword>
<dbReference type="Pfam" id="PF03918">
    <property type="entry name" value="CcmH"/>
    <property type="match status" value="1"/>
</dbReference>
<dbReference type="EMBL" id="UINC01000983">
    <property type="protein sequence ID" value="SUZ66375.1"/>
    <property type="molecule type" value="Genomic_DNA"/>
</dbReference>
<dbReference type="GO" id="GO:0046872">
    <property type="term" value="F:metal ion binding"/>
    <property type="evidence" value="ECO:0007669"/>
    <property type="project" value="UniProtKB-KW"/>
</dbReference>
<dbReference type="GO" id="GO:0017004">
    <property type="term" value="P:cytochrome complex assembly"/>
    <property type="evidence" value="ECO:0007669"/>
    <property type="project" value="UniProtKB-KW"/>
</dbReference>
<evidence type="ECO:0000256" key="7">
    <source>
        <dbReference type="SAM" id="Phobius"/>
    </source>
</evidence>
<comment type="similarity">
    <text evidence="1">Belongs to the CcmH/CycL/Ccl2/NrfF family.</text>
</comment>
<reference evidence="9" key="1">
    <citation type="submission" date="2018-05" db="EMBL/GenBank/DDBJ databases">
        <authorList>
            <person name="Lanie J.A."/>
            <person name="Ng W.-L."/>
            <person name="Kazmierczak K.M."/>
            <person name="Andrzejewski T.M."/>
            <person name="Davidsen T.M."/>
            <person name="Wayne K.J."/>
            <person name="Tettelin H."/>
            <person name="Glass J.I."/>
            <person name="Rusch D."/>
            <person name="Podicherti R."/>
            <person name="Tsui H.-C.T."/>
            <person name="Winkler M.E."/>
        </authorList>
    </citation>
    <scope>NUCLEOTIDE SEQUENCE</scope>
</reference>
<name>A0A381PH92_9ZZZZ</name>
<sequence>MLATWIVAVSTIDAFEFEDEGERLRYNDLIAEFRCPKCLNTNLPGSDAPVARDLRRTVYRLVNEGMTDDQVRRYLQDRYGDFVLYDPPVRANTWILWFGPPILLLAGILVLRRIGSRVTRVFLSDDERARLEAIRKQ</sequence>
<keyword evidence="6" id="KW-0408">Iron</keyword>
<evidence type="ECO:0000259" key="8">
    <source>
        <dbReference type="Pfam" id="PF03918"/>
    </source>
</evidence>
<protein>
    <recommendedName>
        <fullName evidence="8">CcmH/CycL/Ccl2/NrfF N-terminal domain-containing protein</fullName>
    </recommendedName>
</protein>
<feature type="domain" description="CcmH/CycL/Ccl2/NrfF N-terminal" evidence="8">
    <location>
        <begin position="5"/>
        <end position="134"/>
    </location>
</feature>
<keyword evidence="7" id="KW-0472">Membrane</keyword>
<dbReference type="GO" id="GO:0005886">
    <property type="term" value="C:plasma membrane"/>
    <property type="evidence" value="ECO:0007669"/>
    <property type="project" value="TreeGrafter"/>
</dbReference>
<dbReference type="PANTHER" id="PTHR47870:SF1">
    <property type="entry name" value="CYTOCHROME C-TYPE BIOGENESIS PROTEIN CCMH"/>
    <property type="match status" value="1"/>
</dbReference>
<evidence type="ECO:0000256" key="4">
    <source>
        <dbReference type="ARBA" id="ARBA00022729"/>
    </source>
</evidence>
<dbReference type="InterPro" id="IPR005616">
    <property type="entry name" value="CcmH/CycL/Ccl2/NrfF_N"/>
</dbReference>
<keyword evidence="7" id="KW-1133">Transmembrane helix</keyword>
<evidence type="ECO:0000256" key="1">
    <source>
        <dbReference type="ARBA" id="ARBA00010342"/>
    </source>
</evidence>
<organism evidence="9">
    <name type="scientific">marine metagenome</name>
    <dbReference type="NCBI Taxonomy" id="408172"/>
    <lineage>
        <taxon>unclassified sequences</taxon>
        <taxon>metagenomes</taxon>
        <taxon>ecological metagenomes</taxon>
    </lineage>
</organism>
<evidence type="ECO:0000313" key="9">
    <source>
        <dbReference type="EMBL" id="SUZ66375.1"/>
    </source>
</evidence>
<keyword evidence="5" id="KW-0201">Cytochrome c-type biogenesis</keyword>
<accession>A0A381PH92</accession>
<evidence type="ECO:0000256" key="5">
    <source>
        <dbReference type="ARBA" id="ARBA00022748"/>
    </source>
</evidence>
<evidence type="ECO:0000256" key="2">
    <source>
        <dbReference type="ARBA" id="ARBA00022617"/>
    </source>
</evidence>
<feature type="transmembrane region" description="Helical" evidence="7">
    <location>
        <begin position="94"/>
        <end position="111"/>
    </location>
</feature>
<dbReference type="CDD" id="cd16378">
    <property type="entry name" value="CcmH_N"/>
    <property type="match status" value="1"/>
</dbReference>
<proteinExistence type="inferred from homology"/>
<dbReference type="FunFam" id="1.10.8.640:FF:000001">
    <property type="entry name" value="Cytochrome c-type biogenesis protein"/>
    <property type="match status" value="1"/>
</dbReference>
<dbReference type="InterPro" id="IPR038297">
    <property type="entry name" value="CcmH/CycL/NrfF/Ccl2_sf"/>
</dbReference>
<dbReference type="AlphaFoldDB" id="A0A381PH92"/>
<keyword evidence="2" id="KW-0349">Heme</keyword>
<keyword evidence="7" id="KW-0812">Transmembrane</keyword>
<dbReference type="PANTHER" id="PTHR47870">
    <property type="entry name" value="CYTOCHROME C-TYPE BIOGENESIS PROTEIN CCMH"/>
    <property type="match status" value="1"/>
</dbReference>
<gene>
    <name evidence="9" type="ORF">METZ01_LOCUS19229</name>
</gene>
<dbReference type="InterPro" id="IPR051263">
    <property type="entry name" value="C-type_cytochrome_biogenesis"/>
</dbReference>
<evidence type="ECO:0000256" key="3">
    <source>
        <dbReference type="ARBA" id="ARBA00022723"/>
    </source>
</evidence>
<keyword evidence="4" id="KW-0732">Signal</keyword>